<evidence type="ECO:0000313" key="1">
    <source>
        <dbReference type="EMBL" id="KAJ8445365.1"/>
    </source>
</evidence>
<name>A0A9Q1QMC0_9CARY</name>
<keyword evidence="2" id="KW-1185">Reference proteome</keyword>
<protein>
    <submittedName>
        <fullName evidence="1">Uncharacterized protein</fullName>
    </submittedName>
</protein>
<gene>
    <name evidence="1" type="ORF">Cgig2_010723</name>
</gene>
<comment type="caution">
    <text evidence="1">The sequence shown here is derived from an EMBL/GenBank/DDBJ whole genome shotgun (WGS) entry which is preliminary data.</text>
</comment>
<accession>A0A9Q1QMC0</accession>
<dbReference type="EMBL" id="JAKOGI010000078">
    <property type="protein sequence ID" value="KAJ8445365.1"/>
    <property type="molecule type" value="Genomic_DNA"/>
</dbReference>
<dbReference type="AlphaFoldDB" id="A0A9Q1QMC0"/>
<reference evidence="1" key="1">
    <citation type="submission" date="2022-04" db="EMBL/GenBank/DDBJ databases">
        <title>Carnegiea gigantea Genome sequencing and assembly v2.</title>
        <authorList>
            <person name="Copetti D."/>
            <person name="Sanderson M.J."/>
            <person name="Burquez A."/>
            <person name="Wojciechowski M.F."/>
        </authorList>
    </citation>
    <scope>NUCLEOTIDE SEQUENCE</scope>
    <source>
        <strain evidence="1">SGP5-SGP5p</strain>
        <tissue evidence="1">Aerial part</tissue>
    </source>
</reference>
<sequence>MDQPGRMELHMSQENIAPTNLDFVLLSISYATIFWDPSVAASLASLHFIPGSSVFPNAATMAMLGYSKYVKLWEGCLHGQKQGKAVLISKIAVYRTTVASSICRPSLSDSVSFCFLQSNTADRNTSPWGHPEEKCIVSCNINFSCHSSIWSLLCQQPTERLHSITHQSFQVTVRAVGCVKDDTKVDTCII</sequence>
<organism evidence="1 2">
    <name type="scientific">Carnegiea gigantea</name>
    <dbReference type="NCBI Taxonomy" id="171969"/>
    <lineage>
        <taxon>Eukaryota</taxon>
        <taxon>Viridiplantae</taxon>
        <taxon>Streptophyta</taxon>
        <taxon>Embryophyta</taxon>
        <taxon>Tracheophyta</taxon>
        <taxon>Spermatophyta</taxon>
        <taxon>Magnoliopsida</taxon>
        <taxon>eudicotyledons</taxon>
        <taxon>Gunneridae</taxon>
        <taxon>Pentapetalae</taxon>
        <taxon>Caryophyllales</taxon>
        <taxon>Cactineae</taxon>
        <taxon>Cactaceae</taxon>
        <taxon>Cactoideae</taxon>
        <taxon>Echinocereeae</taxon>
        <taxon>Carnegiea</taxon>
    </lineage>
</organism>
<dbReference type="Proteomes" id="UP001153076">
    <property type="component" value="Unassembled WGS sequence"/>
</dbReference>
<proteinExistence type="predicted"/>
<evidence type="ECO:0000313" key="2">
    <source>
        <dbReference type="Proteomes" id="UP001153076"/>
    </source>
</evidence>